<evidence type="ECO:0000313" key="2">
    <source>
        <dbReference type="Proteomes" id="UP000027195"/>
    </source>
</evidence>
<dbReference type="Proteomes" id="UP000027195">
    <property type="component" value="Unassembled WGS sequence"/>
</dbReference>
<evidence type="ECO:0000313" key="1">
    <source>
        <dbReference type="EMBL" id="KDQ11657.1"/>
    </source>
</evidence>
<dbReference type="InParanoid" id="A0A067MID7"/>
<proteinExistence type="predicted"/>
<dbReference type="EMBL" id="KL198056">
    <property type="protein sequence ID" value="KDQ11657.1"/>
    <property type="molecule type" value="Genomic_DNA"/>
</dbReference>
<name>A0A067MID7_BOTB1</name>
<accession>A0A067MID7</accession>
<dbReference type="AlphaFoldDB" id="A0A067MID7"/>
<dbReference type="HOGENOM" id="CLU_1377910_0_0_1"/>
<gene>
    <name evidence="1" type="ORF">BOTBODRAFT_177055</name>
</gene>
<protein>
    <submittedName>
        <fullName evidence="1">Uncharacterized protein</fullName>
    </submittedName>
</protein>
<organism evidence="1 2">
    <name type="scientific">Botryobasidium botryosum (strain FD-172 SS1)</name>
    <dbReference type="NCBI Taxonomy" id="930990"/>
    <lineage>
        <taxon>Eukaryota</taxon>
        <taxon>Fungi</taxon>
        <taxon>Dikarya</taxon>
        <taxon>Basidiomycota</taxon>
        <taxon>Agaricomycotina</taxon>
        <taxon>Agaricomycetes</taxon>
        <taxon>Cantharellales</taxon>
        <taxon>Botryobasidiaceae</taxon>
        <taxon>Botryobasidium</taxon>
    </lineage>
</organism>
<keyword evidence="2" id="KW-1185">Reference proteome</keyword>
<reference evidence="2" key="1">
    <citation type="journal article" date="2014" name="Proc. Natl. Acad. Sci. U.S.A.">
        <title>Extensive sampling of basidiomycete genomes demonstrates inadequacy of the white-rot/brown-rot paradigm for wood decay fungi.</title>
        <authorList>
            <person name="Riley R."/>
            <person name="Salamov A.A."/>
            <person name="Brown D.W."/>
            <person name="Nagy L.G."/>
            <person name="Floudas D."/>
            <person name="Held B.W."/>
            <person name="Levasseur A."/>
            <person name="Lombard V."/>
            <person name="Morin E."/>
            <person name="Otillar R."/>
            <person name="Lindquist E.A."/>
            <person name="Sun H."/>
            <person name="LaButti K.M."/>
            <person name="Schmutz J."/>
            <person name="Jabbour D."/>
            <person name="Luo H."/>
            <person name="Baker S.E."/>
            <person name="Pisabarro A.G."/>
            <person name="Walton J.D."/>
            <person name="Blanchette R.A."/>
            <person name="Henrissat B."/>
            <person name="Martin F."/>
            <person name="Cullen D."/>
            <person name="Hibbett D.S."/>
            <person name="Grigoriev I.V."/>
        </authorList>
    </citation>
    <scope>NUCLEOTIDE SEQUENCE [LARGE SCALE GENOMIC DNA]</scope>
    <source>
        <strain evidence="2">FD-172 SS1</strain>
    </source>
</reference>
<sequence length="198" mass="22068">MPMTAVNPIAKDSVTLTLTIESPRGDGWSGCRRHVSKFVIDKDSHVSISLNGNGPKPTFLAQSWTRTTISPPLYTFSPCDSPPSCVEWATLTALICSWLVQTKDQQATDEWKWGVNYFWIAYTGAYPTFPYEPTAMPQFAPADHWDPAIHMSGTYLSARMDGLSHGYVPEEDALERVSLLRECLKQRADAIGEPLDLD</sequence>
<dbReference type="OrthoDB" id="2659593at2759"/>